<feature type="region of interest" description="Disordered" evidence="1">
    <location>
        <begin position="208"/>
        <end position="235"/>
    </location>
</feature>
<keyword evidence="2" id="KW-0732">Signal</keyword>
<dbReference type="PROSITE" id="PS51257">
    <property type="entry name" value="PROKAR_LIPOPROTEIN"/>
    <property type="match status" value="1"/>
</dbReference>
<proteinExistence type="predicted"/>
<sequence length="235" mass="27098">MRRLLFLILFLSLLASCSEDNEPAIVKQESAGSGIQPELMEDEQEDETIEWIEFPLEDEQIIINLQAVPILKGYLAAAEYPNEKIKKMDLERIHPELSIYLLEFSCTKELCSYLLLNPSESNKAFLLADMAIFEGMHLSPDEDRMAFEFSRTSFDRSAADLIVMDINNWEKLPLLEKEGDKDVLEYQQILDHVRWIDNDHLRVETADQMQTSSENEDISDPGQASNKRTLKIIKK</sequence>
<dbReference type="EMBL" id="JBHRSA010000028">
    <property type="protein sequence ID" value="MFC3039923.1"/>
    <property type="molecule type" value="Genomic_DNA"/>
</dbReference>
<comment type="caution">
    <text evidence="3">The sequence shown here is derived from an EMBL/GenBank/DDBJ whole genome shotgun (WGS) entry which is preliminary data.</text>
</comment>
<gene>
    <name evidence="3" type="ORF">ACFOGI_06625</name>
</gene>
<evidence type="ECO:0000313" key="3">
    <source>
        <dbReference type="EMBL" id="MFC3039923.1"/>
    </source>
</evidence>
<dbReference type="Proteomes" id="UP001595279">
    <property type="component" value="Unassembled WGS sequence"/>
</dbReference>
<feature type="chain" id="PRO_5046830693" description="DUF4825 domain-containing protein" evidence="2">
    <location>
        <begin position="18"/>
        <end position="235"/>
    </location>
</feature>
<evidence type="ECO:0000313" key="4">
    <source>
        <dbReference type="Proteomes" id="UP001595279"/>
    </source>
</evidence>
<name>A0ABV7CUG0_9BACI</name>
<dbReference type="RefSeq" id="WP_390270319.1">
    <property type="nucleotide sequence ID" value="NZ_JBHRSA010000028.1"/>
</dbReference>
<evidence type="ECO:0000256" key="1">
    <source>
        <dbReference type="SAM" id="MobiDB-lite"/>
    </source>
</evidence>
<organism evidence="3 4">
    <name type="scientific">Virgibacillus xinjiangensis</name>
    <dbReference type="NCBI Taxonomy" id="393090"/>
    <lineage>
        <taxon>Bacteria</taxon>
        <taxon>Bacillati</taxon>
        <taxon>Bacillota</taxon>
        <taxon>Bacilli</taxon>
        <taxon>Bacillales</taxon>
        <taxon>Bacillaceae</taxon>
        <taxon>Virgibacillus</taxon>
    </lineage>
</organism>
<evidence type="ECO:0008006" key="5">
    <source>
        <dbReference type="Google" id="ProtNLM"/>
    </source>
</evidence>
<feature type="signal peptide" evidence="2">
    <location>
        <begin position="1"/>
        <end position="17"/>
    </location>
</feature>
<keyword evidence="4" id="KW-1185">Reference proteome</keyword>
<protein>
    <recommendedName>
        <fullName evidence="5">DUF4825 domain-containing protein</fullName>
    </recommendedName>
</protein>
<reference evidence="4" key="1">
    <citation type="journal article" date="2019" name="Int. J. Syst. Evol. Microbiol.">
        <title>The Global Catalogue of Microorganisms (GCM) 10K type strain sequencing project: providing services to taxonomists for standard genome sequencing and annotation.</title>
        <authorList>
            <consortium name="The Broad Institute Genomics Platform"/>
            <consortium name="The Broad Institute Genome Sequencing Center for Infectious Disease"/>
            <person name="Wu L."/>
            <person name="Ma J."/>
        </authorList>
    </citation>
    <scope>NUCLEOTIDE SEQUENCE [LARGE SCALE GENOMIC DNA]</scope>
    <source>
        <strain evidence="4">KCTC 13128</strain>
    </source>
</reference>
<evidence type="ECO:0000256" key="2">
    <source>
        <dbReference type="SAM" id="SignalP"/>
    </source>
</evidence>
<accession>A0ABV7CUG0</accession>